<gene>
    <name evidence="1" type="ORF">RRG08_064222</name>
</gene>
<protein>
    <submittedName>
        <fullName evidence="1">Uncharacterized protein</fullName>
    </submittedName>
</protein>
<comment type="caution">
    <text evidence="1">The sequence shown here is derived from an EMBL/GenBank/DDBJ whole genome shotgun (WGS) entry which is preliminary data.</text>
</comment>
<sequence length="281" mass="30562">MKSDMIKCAPSILRVVAVLSIGQWAENDPAMKCHRSLELAWLMNTSREPRAETGHNIVTSAAHLSTEVSRKLLEACRAHRINPSQTNKLAGSSSTVLGISRQFAFELLPKSRFLSQGMQTLPLRSRQCLPMAAAFVSQKAMALCAGLSENPTPPKPVATRARVSLRRCWLKSPHLSPAVYSILAGRASTSSPVTLVGLSPCPLHTWQNVAVTHVKNTPQRVARYIIGGFAETCSGKTLKKKIDSAPTLCFFQLLVLCGLVKSSPSGALRVKRDIKIIIMVV</sequence>
<dbReference type="AlphaFoldDB" id="A0AAE1CXY4"/>
<dbReference type="Proteomes" id="UP001283361">
    <property type="component" value="Unassembled WGS sequence"/>
</dbReference>
<evidence type="ECO:0000313" key="1">
    <source>
        <dbReference type="EMBL" id="KAK3742823.1"/>
    </source>
</evidence>
<evidence type="ECO:0000313" key="2">
    <source>
        <dbReference type="Proteomes" id="UP001283361"/>
    </source>
</evidence>
<proteinExistence type="predicted"/>
<accession>A0AAE1CXY4</accession>
<dbReference type="EMBL" id="JAWDGP010006339">
    <property type="protein sequence ID" value="KAK3742823.1"/>
    <property type="molecule type" value="Genomic_DNA"/>
</dbReference>
<reference evidence="1" key="1">
    <citation type="journal article" date="2023" name="G3 (Bethesda)">
        <title>A reference genome for the long-term kleptoplast-retaining sea slug Elysia crispata morphotype clarki.</title>
        <authorList>
            <person name="Eastman K.E."/>
            <person name="Pendleton A.L."/>
            <person name="Shaikh M.A."/>
            <person name="Suttiyut T."/>
            <person name="Ogas R."/>
            <person name="Tomko P."/>
            <person name="Gavelis G."/>
            <person name="Widhalm J.R."/>
            <person name="Wisecaver J.H."/>
        </authorList>
    </citation>
    <scope>NUCLEOTIDE SEQUENCE</scope>
    <source>
        <strain evidence="1">ECLA1</strain>
    </source>
</reference>
<organism evidence="1 2">
    <name type="scientific">Elysia crispata</name>
    <name type="common">lettuce slug</name>
    <dbReference type="NCBI Taxonomy" id="231223"/>
    <lineage>
        <taxon>Eukaryota</taxon>
        <taxon>Metazoa</taxon>
        <taxon>Spiralia</taxon>
        <taxon>Lophotrochozoa</taxon>
        <taxon>Mollusca</taxon>
        <taxon>Gastropoda</taxon>
        <taxon>Heterobranchia</taxon>
        <taxon>Euthyneura</taxon>
        <taxon>Panpulmonata</taxon>
        <taxon>Sacoglossa</taxon>
        <taxon>Placobranchoidea</taxon>
        <taxon>Plakobranchidae</taxon>
        <taxon>Elysia</taxon>
    </lineage>
</organism>
<name>A0AAE1CXY4_9GAST</name>
<keyword evidence="2" id="KW-1185">Reference proteome</keyword>